<keyword evidence="2" id="KW-1185">Reference proteome</keyword>
<dbReference type="AlphaFoldDB" id="A0AAD4DRU7"/>
<gene>
    <name evidence="1" type="ORF">F5891DRAFT_986436</name>
</gene>
<name>A0AAD4DRU7_9AGAM</name>
<sequence length="116" mass="12825">MGIEIKALERKVWNETTANSRKRAPTIYAILKDWSSGNPPSNAQVKSFNASHVGVYKAHQATLNRIFNGSIKKYHALMARLYKAVSAIENSASTASSSTCDYQVHLACTILHCWAL</sequence>
<accession>A0AAD4DRU7</accession>
<protein>
    <submittedName>
        <fullName evidence="1">Uncharacterized protein</fullName>
    </submittedName>
</protein>
<organism evidence="1 2">
    <name type="scientific">Suillus fuscotomentosus</name>
    <dbReference type="NCBI Taxonomy" id="1912939"/>
    <lineage>
        <taxon>Eukaryota</taxon>
        <taxon>Fungi</taxon>
        <taxon>Dikarya</taxon>
        <taxon>Basidiomycota</taxon>
        <taxon>Agaricomycotina</taxon>
        <taxon>Agaricomycetes</taxon>
        <taxon>Agaricomycetidae</taxon>
        <taxon>Boletales</taxon>
        <taxon>Suillineae</taxon>
        <taxon>Suillaceae</taxon>
        <taxon>Suillus</taxon>
    </lineage>
</organism>
<dbReference type="RefSeq" id="XP_041218352.1">
    <property type="nucleotide sequence ID" value="XM_041377771.1"/>
</dbReference>
<dbReference type="Proteomes" id="UP001195769">
    <property type="component" value="Unassembled WGS sequence"/>
</dbReference>
<evidence type="ECO:0000313" key="2">
    <source>
        <dbReference type="Proteomes" id="UP001195769"/>
    </source>
</evidence>
<dbReference type="EMBL" id="JABBWK010000118">
    <property type="protein sequence ID" value="KAG1891876.1"/>
    <property type="molecule type" value="Genomic_DNA"/>
</dbReference>
<dbReference type="GeneID" id="64672069"/>
<evidence type="ECO:0000313" key="1">
    <source>
        <dbReference type="EMBL" id="KAG1891876.1"/>
    </source>
</evidence>
<reference evidence="1" key="1">
    <citation type="journal article" date="2020" name="New Phytol.">
        <title>Comparative genomics reveals dynamic genome evolution in host specialist ectomycorrhizal fungi.</title>
        <authorList>
            <person name="Lofgren L.A."/>
            <person name="Nguyen N.H."/>
            <person name="Vilgalys R."/>
            <person name="Ruytinx J."/>
            <person name="Liao H.L."/>
            <person name="Branco S."/>
            <person name="Kuo A."/>
            <person name="LaButti K."/>
            <person name="Lipzen A."/>
            <person name="Andreopoulos W."/>
            <person name="Pangilinan J."/>
            <person name="Riley R."/>
            <person name="Hundley H."/>
            <person name="Na H."/>
            <person name="Barry K."/>
            <person name="Grigoriev I.V."/>
            <person name="Stajich J.E."/>
            <person name="Kennedy P.G."/>
        </authorList>
    </citation>
    <scope>NUCLEOTIDE SEQUENCE</scope>
    <source>
        <strain evidence="1">FC203</strain>
    </source>
</reference>
<comment type="caution">
    <text evidence="1">The sequence shown here is derived from an EMBL/GenBank/DDBJ whole genome shotgun (WGS) entry which is preliminary data.</text>
</comment>
<proteinExistence type="predicted"/>